<protein>
    <recommendedName>
        <fullName evidence="1">PiggyBac transposable element-derived protein domain-containing protein</fullName>
    </recommendedName>
</protein>
<dbReference type="InterPro" id="IPR029526">
    <property type="entry name" value="PGBD"/>
</dbReference>
<proteinExistence type="predicted"/>
<gene>
    <name evidence="2" type="ORF">PR048_008599</name>
</gene>
<organism evidence="2 3">
    <name type="scientific">Dryococelus australis</name>
    <dbReference type="NCBI Taxonomy" id="614101"/>
    <lineage>
        <taxon>Eukaryota</taxon>
        <taxon>Metazoa</taxon>
        <taxon>Ecdysozoa</taxon>
        <taxon>Arthropoda</taxon>
        <taxon>Hexapoda</taxon>
        <taxon>Insecta</taxon>
        <taxon>Pterygota</taxon>
        <taxon>Neoptera</taxon>
        <taxon>Polyneoptera</taxon>
        <taxon>Phasmatodea</taxon>
        <taxon>Verophasmatodea</taxon>
        <taxon>Anareolatae</taxon>
        <taxon>Phasmatidae</taxon>
        <taxon>Eurycanthinae</taxon>
        <taxon>Dryococelus</taxon>
    </lineage>
</organism>
<feature type="domain" description="PiggyBac transposable element-derived protein" evidence="1">
    <location>
        <begin position="3"/>
        <end position="107"/>
    </location>
</feature>
<reference evidence="2 3" key="1">
    <citation type="submission" date="2023-02" db="EMBL/GenBank/DDBJ databases">
        <title>LHISI_Scaffold_Assembly.</title>
        <authorList>
            <person name="Stuart O.P."/>
            <person name="Cleave R."/>
            <person name="Magrath M.J.L."/>
            <person name="Mikheyev A.S."/>
        </authorList>
    </citation>
    <scope>NUCLEOTIDE SEQUENCE [LARGE SCALE GENOMIC DNA]</scope>
    <source>
        <strain evidence="2">Daus_M_001</strain>
        <tissue evidence="2">Leg muscle</tissue>
    </source>
</reference>
<dbReference type="EMBL" id="JARBHB010000003">
    <property type="protein sequence ID" value="KAJ8889105.1"/>
    <property type="molecule type" value="Genomic_DNA"/>
</dbReference>
<dbReference type="Proteomes" id="UP001159363">
    <property type="component" value="Chromosome 3"/>
</dbReference>
<dbReference type="PANTHER" id="PTHR46599">
    <property type="entry name" value="PIGGYBAC TRANSPOSABLE ELEMENT-DERIVED PROTEIN 4"/>
    <property type="match status" value="1"/>
</dbReference>
<sequence length="107" mass="12127">MEAFRGLCKFQQYIPNKPAKYRIKIYALVDARMFYTVNLEIYPGLHPEGPYKVDNDARSVVMHVVAPILNTGEISQSTTLVPLAKILLEQKTILVGSLRKNKKEVPP</sequence>
<accession>A0ABQ9HYI4</accession>
<keyword evidence="3" id="KW-1185">Reference proteome</keyword>
<evidence type="ECO:0000259" key="1">
    <source>
        <dbReference type="Pfam" id="PF13843"/>
    </source>
</evidence>
<comment type="caution">
    <text evidence="2">The sequence shown here is derived from an EMBL/GenBank/DDBJ whole genome shotgun (WGS) entry which is preliminary data.</text>
</comment>
<dbReference type="Pfam" id="PF13843">
    <property type="entry name" value="DDE_Tnp_1_7"/>
    <property type="match status" value="1"/>
</dbReference>
<evidence type="ECO:0000313" key="3">
    <source>
        <dbReference type="Proteomes" id="UP001159363"/>
    </source>
</evidence>
<name>A0ABQ9HYI4_9NEOP</name>
<evidence type="ECO:0000313" key="2">
    <source>
        <dbReference type="EMBL" id="KAJ8889105.1"/>
    </source>
</evidence>
<dbReference type="PANTHER" id="PTHR46599:SF6">
    <property type="entry name" value="DUAL SPECIFICITY PHOSPHATASE 26"/>
    <property type="match status" value="1"/>
</dbReference>